<dbReference type="EMBL" id="CM001377">
    <property type="protein sequence ID" value="EHM09874.1"/>
    <property type="molecule type" value="Genomic_DNA"/>
</dbReference>
<keyword evidence="15 20" id="KW-0012">Acyltransferase</keyword>
<feature type="binding site" evidence="20">
    <location>
        <position position="352"/>
    </location>
    <ligand>
        <name>UDP-N-acetyl-alpha-D-glucosamine</name>
        <dbReference type="ChEBI" id="CHEBI:57705"/>
    </ligand>
</feature>
<evidence type="ECO:0000256" key="14">
    <source>
        <dbReference type="ARBA" id="ARBA00023268"/>
    </source>
</evidence>
<dbReference type="Gene3D" id="3.90.550.10">
    <property type="entry name" value="Spore Coat Polysaccharide Biosynthesis Protein SpsA, Chain A"/>
    <property type="match status" value="1"/>
</dbReference>
<feature type="binding site" evidence="20">
    <location>
        <position position="441"/>
    </location>
    <ligand>
        <name>acetyl-CoA</name>
        <dbReference type="ChEBI" id="CHEBI:57288"/>
    </ligand>
</feature>
<dbReference type="GO" id="GO:0006048">
    <property type="term" value="P:UDP-N-acetylglucosamine biosynthetic process"/>
    <property type="evidence" value="ECO:0007669"/>
    <property type="project" value="UniProtKB-UniPathway"/>
</dbReference>
<feature type="binding site" evidence="20">
    <location>
        <position position="228"/>
    </location>
    <ligand>
        <name>Mg(2+)</name>
        <dbReference type="ChEBI" id="CHEBI:18420"/>
    </ligand>
</feature>
<comment type="caution">
    <text evidence="20">Lacks conserved residue(s) required for the propagation of feature annotation.</text>
</comment>
<keyword evidence="23" id="KW-1185">Reference proteome</keyword>
<keyword evidence="6 20" id="KW-0963">Cytoplasm</keyword>
<dbReference type="HAMAP" id="MF_01631">
    <property type="entry name" value="GlmU"/>
    <property type="match status" value="1"/>
</dbReference>
<feature type="binding site" evidence="20">
    <location>
        <position position="157"/>
    </location>
    <ligand>
        <name>UDP-N-acetyl-alpha-D-glucosamine</name>
        <dbReference type="ChEBI" id="CHEBI:57705"/>
    </ligand>
</feature>
<feature type="active site" description="Proton acceptor" evidence="20">
    <location>
        <position position="364"/>
    </location>
</feature>
<dbReference type="STRING" id="926567.TheveDRAFT_0718"/>
<keyword evidence="7 20" id="KW-0808">Transferase</keyword>
<comment type="pathway">
    <text evidence="20">Bacterial outer membrane biogenesis; LPS lipid A biosynthesis.</text>
</comment>
<evidence type="ECO:0000256" key="10">
    <source>
        <dbReference type="ARBA" id="ARBA00022737"/>
    </source>
</evidence>
<gene>
    <name evidence="20" type="primary">glmU</name>
    <name evidence="22" type="ORF">TheveDRAFT_0718</name>
</gene>
<comment type="pathway">
    <text evidence="2 20">Nucleotide-sugar biosynthesis; UDP-N-acetyl-alpha-D-glucosamine biosynthesis; N-acetyl-alpha-D-glucosamine 1-phosphate from alpha-D-glucosamine 6-phosphate (route II): step 2/2.</text>
</comment>
<evidence type="ECO:0000256" key="5">
    <source>
        <dbReference type="ARBA" id="ARBA00007947"/>
    </source>
</evidence>
<dbReference type="PANTHER" id="PTHR43584:SF3">
    <property type="entry name" value="BIFUNCTIONAL PROTEIN GLMU"/>
    <property type="match status" value="1"/>
</dbReference>
<dbReference type="GO" id="GO:0009252">
    <property type="term" value="P:peptidoglycan biosynthetic process"/>
    <property type="evidence" value="ECO:0007669"/>
    <property type="project" value="UniProtKB-UniRule"/>
</dbReference>
<feature type="binding site" evidence="20">
    <location>
        <position position="78"/>
    </location>
    <ligand>
        <name>UDP-N-acetyl-alpha-D-glucosamine</name>
        <dbReference type="ChEBI" id="CHEBI:57705"/>
    </ligand>
</feature>
<dbReference type="InterPro" id="IPR038009">
    <property type="entry name" value="GlmU_C_LbH"/>
</dbReference>
<dbReference type="GO" id="GO:0000902">
    <property type="term" value="P:cell morphogenesis"/>
    <property type="evidence" value="ECO:0007669"/>
    <property type="project" value="UniProtKB-UniRule"/>
</dbReference>
<evidence type="ECO:0000256" key="18">
    <source>
        <dbReference type="ARBA" id="ARBA00048493"/>
    </source>
</evidence>
<dbReference type="Gene3D" id="2.160.10.10">
    <property type="entry name" value="Hexapeptide repeat proteins"/>
    <property type="match status" value="1"/>
</dbReference>
<evidence type="ECO:0000256" key="6">
    <source>
        <dbReference type="ARBA" id="ARBA00022490"/>
    </source>
</evidence>
<dbReference type="InterPro" id="IPR029044">
    <property type="entry name" value="Nucleotide-diphossugar_trans"/>
</dbReference>
<evidence type="ECO:0000256" key="12">
    <source>
        <dbReference type="ARBA" id="ARBA00022960"/>
    </source>
</evidence>
<feature type="binding site" evidence="20">
    <location>
        <position position="228"/>
    </location>
    <ligand>
        <name>UDP-N-acetyl-alpha-D-glucosamine</name>
        <dbReference type="ChEBI" id="CHEBI:57705"/>
    </ligand>
</feature>
<feature type="binding site" evidence="20">
    <location>
        <position position="367"/>
    </location>
    <ligand>
        <name>UDP-N-acetyl-alpha-D-glucosamine</name>
        <dbReference type="ChEBI" id="CHEBI:57705"/>
    </ligand>
</feature>
<feature type="binding site" evidence="20">
    <location>
        <position position="334"/>
    </location>
    <ligand>
        <name>UDP-N-acetyl-alpha-D-glucosamine</name>
        <dbReference type="ChEBI" id="CHEBI:57705"/>
    </ligand>
</feature>
<dbReference type="InterPro" id="IPR005882">
    <property type="entry name" value="Bifunctional_GlmU"/>
</dbReference>
<feature type="binding site" evidence="20">
    <location>
        <position position="378"/>
    </location>
    <ligand>
        <name>UDP-N-acetyl-alpha-D-glucosamine</name>
        <dbReference type="ChEBI" id="CHEBI:57705"/>
    </ligand>
</feature>
<dbReference type="AlphaFoldDB" id="H0URB8"/>
<dbReference type="GO" id="GO:0005737">
    <property type="term" value="C:cytoplasm"/>
    <property type="evidence" value="ECO:0007669"/>
    <property type="project" value="UniProtKB-SubCell"/>
</dbReference>
<evidence type="ECO:0000256" key="8">
    <source>
        <dbReference type="ARBA" id="ARBA00022695"/>
    </source>
</evidence>
<feature type="binding site" evidence="20">
    <location>
        <begin position="11"/>
        <end position="14"/>
    </location>
    <ligand>
        <name>UDP-N-acetyl-alpha-D-glucosamine</name>
        <dbReference type="ChEBI" id="CHEBI:57705"/>
    </ligand>
</feature>
<dbReference type="CDD" id="cd02540">
    <property type="entry name" value="GT2_GlmU_N_bac"/>
    <property type="match status" value="1"/>
</dbReference>
<comment type="catalytic activity">
    <reaction evidence="17 20">
        <text>alpha-D-glucosamine 1-phosphate + acetyl-CoA = N-acetyl-alpha-D-glucosamine 1-phosphate + CoA + H(+)</text>
        <dbReference type="Rhea" id="RHEA:13725"/>
        <dbReference type="ChEBI" id="CHEBI:15378"/>
        <dbReference type="ChEBI" id="CHEBI:57287"/>
        <dbReference type="ChEBI" id="CHEBI:57288"/>
        <dbReference type="ChEBI" id="CHEBI:57776"/>
        <dbReference type="ChEBI" id="CHEBI:58516"/>
        <dbReference type="EC" id="2.3.1.157"/>
    </reaction>
</comment>
<comment type="function">
    <text evidence="19 20">Catalyzes the last two sequential reactions in the de novo biosynthetic pathway for UDP-N-acetylglucosamine (UDP-GlcNAc). The C-terminal domain catalyzes the transfer of acetyl group from acetyl coenzyme A to glucosamine-1-phosphate (GlcN-1-P) to produce N-acetylglucosamine-1-phosphate (GlcNAc-1-P), which is converted into UDP-GlcNAc by the transfer of uridine 5-monophosphate (from uridine 5-triphosphate), a reaction catalyzed by the N-terminal domain.</text>
</comment>
<dbReference type="InterPro" id="IPR011004">
    <property type="entry name" value="Trimer_LpxA-like_sf"/>
</dbReference>
<dbReference type="EC" id="2.7.7.23" evidence="20"/>
<dbReference type="GO" id="GO:0008360">
    <property type="term" value="P:regulation of cell shape"/>
    <property type="evidence" value="ECO:0007669"/>
    <property type="project" value="UniProtKB-KW"/>
</dbReference>
<evidence type="ECO:0000256" key="4">
    <source>
        <dbReference type="ARBA" id="ARBA00007707"/>
    </source>
</evidence>
<dbReference type="InterPro" id="IPR050065">
    <property type="entry name" value="GlmU-like"/>
</dbReference>
<dbReference type="NCBIfam" id="TIGR01173">
    <property type="entry name" value="glmU"/>
    <property type="match status" value="1"/>
</dbReference>
<feature type="binding site" evidence="20">
    <location>
        <begin position="83"/>
        <end position="84"/>
    </location>
    <ligand>
        <name>UDP-N-acetyl-alpha-D-glucosamine</name>
        <dbReference type="ChEBI" id="CHEBI:57705"/>
    </ligand>
</feature>
<evidence type="ECO:0000256" key="17">
    <source>
        <dbReference type="ARBA" id="ARBA00048247"/>
    </source>
</evidence>
<dbReference type="InterPro" id="IPR001451">
    <property type="entry name" value="Hexapep"/>
</dbReference>
<comment type="cofactor">
    <cofactor evidence="20">
        <name>Mg(2+)</name>
        <dbReference type="ChEBI" id="CHEBI:18420"/>
    </cofactor>
    <text evidence="20">Binds 1 Mg(2+) ion per subunit.</text>
</comment>
<dbReference type="EC" id="2.3.1.157" evidence="20"/>
<dbReference type="PANTHER" id="PTHR43584">
    <property type="entry name" value="NUCLEOTIDYL TRANSFERASE"/>
    <property type="match status" value="1"/>
</dbReference>
<keyword evidence="13 20" id="KW-0573">Peptidoglycan synthesis</keyword>
<keyword evidence="14 20" id="KW-0511">Multifunctional enzyme</keyword>
<comment type="similarity">
    <text evidence="5 20">In the N-terminal section; belongs to the N-acetylglucosamine-1-phosphate uridyltransferase family.</text>
</comment>
<evidence type="ECO:0000256" key="3">
    <source>
        <dbReference type="ARBA" id="ARBA00005208"/>
    </source>
</evidence>
<dbReference type="GO" id="GO:0000287">
    <property type="term" value="F:magnesium ion binding"/>
    <property type="evidence" value="ECO:0007669"/>
    <property type="project" value="UniProtKB-UniRule"/>
</dbReference>
<feature type="region of interest" description="N-acetyltransferase" evidence="20">
    <location>
        <begin position="252"/>
        <end position="458"/>
    </location>
</feature>
<feature type="binding site" evidence="20">
    <location>
        <position position="144"/>
    </location>
    <ligand>
        <name>UDP-N-acetyl-alpha-D-glucosamine</name>
        <dbReference type="ChEBI" id="CHEBI:57705"/>
    </ligand>
</feature>
<dbReference type="Pfam" id="PF14602">
    <property type="entry name" value="Hexapep_2"/>
    <property type="match status" value="1"/>
</dbReference>
<keyword evidence="9 20" id="KW-0479">Metal-binding</keyword>
<evidence type="ECO:0000256" key="1">
    <source>
        <dbReference type="ARBA" id="ARBA00004496"/>
    </source>
</evidence>
<organism evidence="22 23">
    <name type="scientific">Thermanaerovibrio velox DSM 12556</name>
    <dbReference type="NCBI Taxonomy" id="926567"/>
    <lineage>
        <taxon>Bacteria</taxon>
        <taxon>Thermotogati</taxon>
        <taxon>Synergistota</taxon>
        <taxon>Synergistia</taxon>
        <taxon>Synergistales</taxon>
        <taxon>Synergistaceae</taxon>
        <taxon>Thermanaerovibrio</taxon>
    </lineage>
</organism>
<comment type="subcellular location">
    <subcellularLocation>
        <location evidence="1 20">Cytoplasm</location>
    </subcellularLocation>
</comment>
<keyword evidence="8 20" id="KW-0548">Nucleotidyltransferase</keyword>
<dbReference type="GO" id="GO:0019134">
    <property type="term" value="F:glucosamine-1-phosphate N-acetyltransferase activity"/>
    <property type="evidence" value="ECO:0007669"/>
    <property type="project" value="UniProtKB-UniRule"/>
</dbReference>
<dbReference type="eggNOG" id="COG1207">
    <property type="taxonomic scope" value="Bacteria"/>
</dbReference>
<dbReference type="SUPFAM" id="SSF51161">
    <property type="entry name" value="Trimeric LpxA-like enzymes"/>
    <property type="match status" value="1"/>
</dbReference>
<dbReference type="Pfam" id="PF00483">
    <property type="entry name" value="NTP_transferase"/>
    <property type="match status" value="1"/>
</dbReference>
<protein>
    <recommendedName>
        <fullName evidence="20">Bifunctional protein GlmU</fullName>
    </recommendedName>
    <domain>
        <recommendedName>
            <fullName evidence="20">UDP-N-acetylglucosamine pyrophosphorylase</fullName>
            <ecNumber evidence="20">2.7.7.23</ecNumber>
        </recommendedName>
        <alternativeName>
            <fullName evidence="20">N-acetylglucosamine-1-phosphate uridyltransferase</fullName>
        </alternativeName>
    </domain>
    <domain>
        <recommendedName>
            <fullName evidence="20">Glucosamine-1-phosphate N-acetyltransferase</fullName>
            <ecNumber evidence="20">2.3.1.157</ecNumber>
        </recommendedName>
    </domain>
</protein>
<evidence type="ECO:0000256" key="7">
    <source>
        <dbReference type="ARBA" id="ARBA00022679"/>
    </source>
</evidence>
<keyword evidence="11 20" id="KW-0460">Magnesium</keyword>
<dbReference type="GO" id="GO:0071555">
    <property type="term" value="P:cell wall organization"/>
    <property type="evidence" value="ECO:0007669"/>
    <property type="project" value="UniProtKB-KW"/>
</dbReference>
<evidence type="ECO:0000256" key="16">
    <source>
        <dbReference type="ARBA" id="ARBA00023316"/>
    </source>
</evidence>
<dbReference type="CDD" id="cd03353">
    <property type="entry name" value="LbH_GlmU_C"/>
    <property type="match status" value="1"/>
</dbReference>
<dbReference type="GO" id="GO:0009245">
    <property type="term" value="P:lipid A biosynthetic process"/>
    <property type="evidence" value="ECO:0007669"/>
    <property type="project" value="UniProtKB-UniRule"/>
</dbReference>
<dbReference type="UniPathway" id="UPA00113">
    <property type="reaction ID" value="UER00532"/>
</dbReference>
<keyword evidence="16 20" id="KW-0961">Cell wall biogenesis/degradation</keyword>
<feature type="region of interest" description="Pyrophosphorylase" evidence="20">
    <location>
        <begin position="1"/>
        <end position="230"/>
    </location>
</feature>
<evidence type="ECO:0000256" key="9">
    <source>
        <dbReference type="ARBA" id="ARBA00022723"/>
    </source>
</evidence>
<comment type="subunit">
    <text evidence="20">Homotrimer.</text>
</comment>
<comment type="similarity">
    <text evidence="4 20">In the C-terminal section; belongs to the transferase hexapeptide repeat family.</text>
</comment>
<dbReference type="HOGENOM" id="CLU_029499_15_2_0"/>
<dbReference type="GO" id="GO:0016020">
    <property type="term" value="C:membrane"/>
    <property type="evidence" value="ECO:0007669"/>
    <property type="project" value="GOC"/>
</dbReference>
<proteinExistence type="inferred from homology"/>
<feature type="binding site" evidence="20">
    <location>
        <position position="25"/>
    </location>
    <ligand>
        <name>UDP-N-acetyl-alpha-D-glucosamine</name>
        <dbReference type="ChEBI" id="CHEBI:57705"/>
    </ligand>
</feature>
<feature type="binding site" evidence="20">
    <location>
        <position position="381"/>
    </location>
    <ligand>
        <name>acetyl-CoA</name>
        <dbReference type="ChEBI" id="CHEBI:57288"/>
    </ligand>
</feature>
<feature type="region of interest" description="Linker" evidence="20">
    <location>
        <begin position="231"/>
        <end position="251"/>
    </location>
</feature>
<evidence type="ECO:0000256" key="2">
    <source>
        <dbReference type="ARBA" id="ARBA00005166"/>
    </source>
</evidence>
<dbReference type="GO" id="GO:0003977">
    <property type="term" value="F:UDP-N-acetylglucosamine diphosphorylase activity"/>
    <property type="evidence" value="ECO:0007669"/>
    <property type="project" value="UniProtKB-UniRule"/>
</dbReference>
<feature type="binding site" evidence="20">
    <location>
        <position position="172"/>
    </location>
    <ligand>
        <name>UDP-N-acetyl-alpha-D-glucosamine</name>
        <dbReference type="ChEBI" id="CHEBI:57705"/>
    </ligand>
</feature>
<name>H0URB8_9BACT</name>
<feature type="binding site" evidence="20">
    <location>
        <position position="424"/>
    </location>
    <ligand>
        <name>acetyl-CoA</name>
        <dbReference type="ChEBI" id="CHEBI:57288"/>
    </ligand>
</feature>
<feature type="domain" description="Nucleotidyl transferase" evidence="21">
    <location>
        <begin position="8"/>
        <end position="204"/>
    </location>
</feature>
<evidence type="ECO:0000313" key="23">
    <source>
        <dbReference type="Proteomes" id="UP000005730"/>
    </source>
</evidence>
<comment type="pathway">
    <text evidence="3 20">Nucleotide-sugar biosynthesis; UDP-N-acetyl-alpha-D-glucosamine biosynthesis; UDP-N-acetyl-alpha-D-glucosamine from N-acetyl-alpha-D-glucosamine 1-phosphate: step 1/1.</text>
</comment>
<dbReference type="Proteomes" id="UP000005730">
    <property type="component" value="Chromosome"/>
</dbReference>
<feature type="binding site" evidence="20">
    <location>
        <position position="107"/>
    </location>
    <ligand>
        <name>Mg(2+)</name>
        <dbReference type="ChEBI" id="CHEBI:18420"/>
    </ligand>
</feature>
<evidence type="ECO:0000256" key="20">
    <source>
        <dbReference type="HAMAP-Rule" id="MF_01631"/>
    </source>
</evidence>
<evidence type="ECO:0000256" key="13">
    <source>
        <dbReference type="ARBA" id="ARBA00022984"/>
    </source>
</evidence>
<dbReference type="SUPFAM" id="SSF53448">
    <property type="entry name" value="Nucleotide-diphospho-sugar transferases"/>
    <property type="match status" value="1"/>
</dbReference>
<evidence type="ECO:0000256" key="15">
    <source>
        <dbReference type="ARBA" id="ARBA00023315"/>
    </source>
</evidence>
<dbReference type="InterPro" id="IPR005835">
    <property type="entry name" value="NTP_transferase_dom"/>
</dbReference>
<evidence type="ECO:0000313" key="22">
    <source>
        <dbReference type="EMBL" id="EHM09874.1"/>
    </source>
</evidence>
<reference evidence="22 23" key="1">
    <citation type="submission" date="2011-10" db="EMBL/GenBank/DDBJ databases">
        <title>The Noncontiguous Finished genome of Thermanaerovibrio velox DSM 12556.</title>
        <authorList>
            <consortium name="US DOE Joint Genome Institute (JGI-PGF)"/>
            <person name="Lucas S."/>
            <person name="Copeland A."/>
            <person name="Lapidus A."/>
            <person name="Glavina del Rio T."/>
            <person name="Dalin E."/>
            <person name="Tice H."/>
            <person name="Bruce D."/>
            <person name="Goodwin L."/>
            <person name="Pitluck S."/>
            <person name="Peters L."/>
            <person name="Mikhailova N."/>
            <person name="Teshima H."/>
            <person name="Kyrpides N."/>
            <person name="Mavromatis K."/>
            <person name="Ivanova N."/>
            <person name="Markowitz V."/>
            <person name="Cheng J.-F."/>
            <person name="Hugenholtz P."/>
            <person name="Woyke T."/>
            <person name="Wu D."/>
            <person name="Spring S."/>
            <person name="Brambilla E.-M."/>
            <person name="Klenk H.-P."/>
            <person name="Eisen J.A."/>
        </authorList>
    </citation>
    <scope>NUCLEOTIDE SEQUENCE [LARGE SCALE GENOMIC DNA]</scope>
    <source>
        <strain evidence="22 23">DSM 12556</strain>
    </source>
</reference>
<dbReference type="UniPathway" id="UPA00973"/>
<evidence type="ECO:0000256" key="11">
    <source>
        <dbReference type="ARBA" id="ARBA00022842"/>
    </source>
</evidence>
<comment type="catalytic activity">
    <reaction evidence="18 20">
        <text>N-acetyl-alpha-D-glucosamine 1-phosphate + UTP + H(+) = UDP-N-acetyl-alpha-D-glucosamine + diphosphate</text>
        <dbReference type="Rhea" id="RHEA:13509"/>
        <dbReference type="ChEBI" id="CHEBI:15378"/>
        <dbReference type="ChEBI" id="CHEBI:33019"/>
        <dbReference type="ChEBI" id="CHEBI:46398"/>
        <dbReference type="ChEBI" id="CHEBI:57705"/>
        <dbReference type="ChEBI" id="CHEBI:57776"/>
        <dbReference type="EC" id="2.7.7.23"/>
    </reaction>
</comment>
<evidence type="ECO:0000256" key="19">
    <source>
        <dbReference type="ARBA" id="ARBA00049628"/>
    </source>
</evidence>
<feature type="binding site" evidence="20">
    <location>
        <begin position="387"/>
        <end position="388"/>
    </location>
    <ligand>
        <name>acetyl-CoA</name>
        <dbReference type="ChEBI" id="CHEBI:57288"/>
    </ligand>
</feature>
<feature type="binding site" evidence="20">
    <location>
        <position position="406"/>
    </location>
    <ligand>
        <name>acetyl-CoA</name>
        <dbReference type="ChEBI" id="CHEBI:57288"/>
    </ligand>
</feature>
<keyword evidence="12 20" id="KW-0133">Cell shape</keyword>
<sequence length="458" mass="48907">MSAGLVGGLVLAAGKGTRLKSSTPKALFPILGEPLVYYPLRAMEESGVSAMCVVVGHEGEAVASCVRDLGFEASVAFQSPMLGTAHAVMCARDWWKELKHLLVLPVDAPMLSGETLRGLIDSHLSQGNLCTLLAFEAGDPSGYGRVIRSGGAVRIVEEKDASPEEKAVRLCNGGVYVFDVEALDGVLERLDNRNAQGEYYLPDAVSLLSQMGSIGVLSVCEDELRGINDPLQYAQLSELLRLRVLTRWLSLGLKCLDLNSVWIGPRVEIGHDVWIEQGVTVIGRSRIGDSCRIGAMSWLNHVEMGSRCRVLGNVRMESSKLGDGVQVGPFAFLRDGVIMEDGSLAGRFVEIKKSRIGEGSKVPHLSYVGDASIGRDTNIGAGAITCNYDGVSKNPTIIGDNCFIGSDTMLVAPVSVGDGATTAAGSVITQDVPAGSLGVARARQRNVEGWSRRRHKKD</sequence>
<keyword evidence="10 20" id="KW-0677">Repeat</keyword>
<evidence type="ECO:0000259" key="21">
    <source>
        <dbReference type="Pfam" id="PF00483"/>
    </source>
</evidence>
<accession>H0URB8</accession>